<dbReference type="InterPro" id="IPR011990">
    <property type="entry name" value="TPR-like_helical_dom_sf"/>
</dbReference>
<evidence type="ECO:0008006" key="5">
    <source>
        <dbReference type="Google" id="ProtNLM"/>
    </source>
</evidence>
<dbReference type="AlphaFoldDB" id="A0A6I6GPB0"/>
<proteinExistence type="predicted"/>
<protein>
    <recommendedName>
        <fullName evidence="5">Tetratricopeptide repeat protein</fullName>
    </recommendedName>
</protein>
<evidence type="ECO:0000313" key="3">
    <source>
        <dbReference type="EMBL" id="QGW29498.1"/>
    </source>
</evidence>
<organism evidence="3 4">
    <name type="scientific">Phnomibacter ginsenosidimutans</name>
    <dbReference type="NCBI Taxonomy" id="2676868"/>
    <lineage>
        <taxon>Bacteria</taxon>
        <taxon>Pseudomonadati</taxon>
        <taxon>Bacteroidota</taxon>
        <taxon>Chitinophagia</taxon>
        <taxon>Chitinophagales</taxon>
        <taxon>Chitinophagaceae</taxon>
        <taxon>Phnomibacter</taxon>
    </lineage>
</organism>
<keyword evidence="2" id="KW-0732">Signal</keyword>
<dbReference type="SMART" id="SM00028">
    <property type="entry name" value="TPR"/>
    <property type="match status" value="3"/>
</dbReference>
<name>A0A6I6GPB0_9BACT</name>
<accession>A0A6I6GPB0</accession>
<gene>
    <name evidence="3" type="ORF">GLV81_16525</name>
</gene>
<evidence type="ECO:0000256" key="2">
    <source>
        <dbReference type="SAM" id="SignalP"/>
    </source>
</evidence>
<dbReference type="Gene3D" id="1.25.40.10">
    <property type="entry name" value="Tetratricopeptide repeat domain"/>
    <property type="match status" value="1"/>
</dbReference>
<sequence>MKKNILLAMVLMATTQAFAQTKTDSTQQQQEYMNMYRRSLDYDDMSSAAYALTGYLMHGGAAQFKDTLAVVYYRLGNLNGAYKMANEINQANPKDITALTLLADITGRAGDTKASLDWYEKLCALSPEPYNFYQLATRQFLLERIGECKASLNKVVADSAKARQDKVSLEISAGNNEAVPVIAAAYNMLGALAFREKDTAAAKKYYALAVKEHPSFVIANQNLQSLNAPAVKPAAGKPAAKPKNQ</sequence>
<dbReference type="PROSITE" id="PS50005">
    <property type="entry name" value="TPR"/>
    <property type="match status" value="1"/>
</dbReference>
<keyword evidence="1" id="KW-0802">TPR repeat</keyword>
<feature type="signal peptide" evidence="2">
    <location>
        <begin position="1"/>
        <end position="19"/>
    </location>
</feature>
<dbReference type="RefSeq" id="WP_157479850.1">
    <property type="nucleotide sequence ID" value="NZ_CP046566.1"/>
</dbReference>
<dbReference type="InterPro" id="IPR019734">
    <property type="entry name" value="TPR_rpt"/>
</dbReference>
<dbReference type="Proteomes" id="UP000426027">
    <property type="component" value="Chromosome"/>
</dbReference>
<keyword evidence="4" id="KW-1185">Reference proteome</keyword>
<feature type="chain" id="PRO_5026178330" description="Tetratricopeptide repeat protein" evidence="2">
    <location>
        <begin position="20"/>
        <end position="245"/>
    </location>
</feature>
<dbReference type="EMBL" id="CP046566">
    <property type="protein sequence ID" value="QGW29498.1"/>
    <property type="molecule type" value="Genomic_DNA"/>
</dbReference>
<evidence type="ECO:0000313" key="4">
    <source>
        <dbReference type="Proteomes" id="UP000426027"/>
    </source>
</evidence>
<feature type="repeat" description="TPR" evidence="1">
    <location>
        <begin position="183"/>
        <end position="216"/>
    </location>
</feature>
<dbReference type="SUPFAM" id="SSF48452">
    <property type="entry name" value="TPR-like"/>
    <property type="match status" value="1"/>
</dbReference>
<dbReference type="Pfam" id="PF13181">
    <property type="entry name" value="TPR_8"/>
    <property type="match status" value="1"/>
</dbReference>
<evidence type="ECO:0000256" key="1">
    <source>
        <dbReference type="PROSITE-ProRule" id="PRU00339"/>
    </source>
</evidence>
<dbReference type="KEGG" id="fls:GLV81_16525"/>
<reference evidence="3 4" key="1">
    <citation type="submission" date="2019-11" db="EMBL/GenBank/DDBJ databases">
        <authorList>
            <person name="Im W.T."/>
        </authorList>
    </citation>
    <scope>NUCLEOTIDE SEQUENCE [LARGE SCALE GENOMIC DNA]</scope>
    <source>
        <strain evidence="3 4">SB-02</strain>
    </source>
</reference>